<dbReference type="PANTHER" id="PTHR37984:SF5">
    <property type="entry name" value="PROTEIN NYNRIN-LIKE"/>
    <property type="match status" value="1"/>
</dbReference>
<feature type="region of interest" description="Disordered" evidence="1">
    <location>
        <begin position="1"/>
        <end position="32"/>
    </location>
</feature>
<dbReference type="SUPFAM" id="SSF53098">
    <property type="entry name" value="Ribonuclease H-like"/>
    <property type="match status" value="1"/>
</dbReference>
<dbReference type="GO" id="GO:0015074">
    <property type="term" value="P:DNA integration"/>
    <property type="evidence" value="ECO:0007669"/>
    <property type="project" value="InterPro"/>
</dbReference>
<evidence type="ECO:0000313" key="4">
    <source>
        <dbReference type="Proteomes" id="UP001153555"/>
    </source>
</evidence>
<protein>
    <recommendedName>
        <fullName evidence="2">Integrase catalytic domain-containing protein</fullName>
    </recommendedName>
</protein>
<dbReference type="Gene3D" id="3.30.420.10">
    <property type="entry name" value="Ribonuclease H-like superfamily/Ribonuclease H"/>
    <property type="match status" value="1"/>
</dbReference>
<dbReference type="InterPro" id="IPR036397">
    <property type="entry name" value="RNaseH_sf"/>
</dbReference>
<dbReference type="GO" id="GO:0003676">
    <property type="term" value="F:nucleic acid binding"/>
    <property type="evidence" value="ECO:0007669"/>
    <property type="project" value="InterPro"/>
</dbReference>
<dbReference type="InterPro" id="IPR041588">
    <property type="entry name" value="Integrase_H2C2"/>
</dbReference>
<dbReference type="InterPro" id="IPR050951">
    <property type="entry name" value="Retrovirus_Pol_polyprotein"/>
</dbReference>
<dbReference type="AlphaFoldDB" id="A0A9N7N993"/>
<reference evidence="3" key="1">
    <citation type="submission" date="2019-12" db="EMBL/GenBank/DDBJ databases">
        <authorList>
            <person name="Scholes J."/>
        </authorList>
    </citation>
    <scope>NUCLEOTIDE SEQUENCE</scope>
</reference>
<evidence type="ECO:0000313" key="3">
    <source>
        <dbReference type="EMBL" id="CAA0826204.1"/>
    </source>
</evidence>
<dbReference type="FunFam" id="1.10.340.70:FF:000001">
    <property type="entry name" value="Retrovirus-related Pol polyprotein from transposon gypsy-like Protein"/>
    <property type="match status" value="1"/>
</dbReference>
<dbReference type="Proteomes" id="UP001153555">
    <property type="component" value="Unassembled WGS sequence"/>
</dbReference>
<accession>A0A9N7N993</accession>
<feature type="non-terminal residue" evidence="3">
    <location>
        <position position="1"/>
    </location>
</feature>
<dbReference type="OrthoDB" id="912279at2759"/>
<feature type="domain" description="Integrase catalytic" evidence="2">
    <location>
        <begin position="116"/>
        <end position="280"/>
    </location>
</feature>
<dbReference type="Pfam" id="PF17921">
    <property type="entry name" value="Integrase_H2C2"/>
    <property type="match status" value="1"/>
</dbReference>
<dbReference type="Gene3D" id="1.10.340.70">
    <property type="match status" value="1"/>
</dbReference>
<name>A0A9N7N993_STRHE</name>
<dbReference type="InterPro" id="IPR012337">
    <property type="entry name" value="RNaseH-like_sf"/>
</dbReference>
<dbReference type="EMBL" id="CACSLK010027388">
    <property type="protein sequence ID" value="CAA0826204.1"/>
    <property type="molecule type" value="Genomic_DNA"/>
</dbReference>
<evidence type="ECO:0000256" key="1">
    <source>
        <dbReference type="SAM" id="MobiDB-lite"/>
    </source>
</evidence>
<comment type="caution">
    <text evidence="3">The sequence shown here is derived from an EMBL/GenBank/DDBJ whole genome shotgun (WGS) entry which is preliminary data.</text>
</comment>
<feature type="non-terminal residue" evidence="3">
    <location>
        <position position="463"/>
    </location>
</feature>
<organism evidence="3 4">
    <name type="scientific">Striga hermonthica</name>
    <name type="common">Purple witchweed</name>
    <name type="synonym">Buchnera hermonthica</name>
    <dbReference type="NCBI Taxonomy" id="68872"/>
    <lineage>
        <taxon>Eukaryota</taxon>
        <taxon>Viridiplantae</taxon>
        <taxon>Streptophyta</taxon>
        <taxon>Embryophyta</taxon>
        <taxon>Tracheophyta</taxon>
        <taxon>Spermatophyta</taxon>
        <taxon>Magnoliopsida</taxon>
        <taxon>eudicotyledons</taxon>
        <taxon>Gunneridae</taxon>
        <taxon>Pentapetalae</taxon>
        <taxon>asterids</taxon>
        <taxon>lamiids</taxon>
        <taxon>Lamiales</taxon>
        <taxon>Orobanchaceae</taxon>
        <taxon>Buchnereae</taxon>
        <taxon>Striga</taxon>
    </lineage>
</organism>
<dbReference type="PANTHER" id="PTHR37984">
    <property type="entry name" value="PROTEIN CBG26694"/>
    <property type="match status" value="1"/>
</dbReference>
<sequence>LARSVQQRAASEHVHRRAQCTPVNHGSTQPDHDMHEGLLLYHGRVVVPEAGSLREDIIRHFHDSKFGGYSGVLRTWMRIASTFYWPGLRGDVRDYVGRCDECQRTKADVHRPGGLLQPLPVPARIWEDITMDFIEGLPLSNGFNGVMVVVDRLTKYAHFIPLTHPYTAKSIAKLFVEYVMTLHGLPRSIVSDRDRIFMSSFWSEFFKLQGTELSMSSTYHPQTDGQTEVTNRTLEQYLRCYVHQFPKRWEDYLPWAEYWYNTTYHSSIKAMPFELVYGRKPPTIVSYSMGSAVNDEVDRELVEHELMLRELKRTLEGSINMMKAYHDGKRRDVEFEPGDWVYLKLRPFGKGRPRPNSEFDITGLITFWPRLGRFLIDLSCRTIPIFIRSYTSHNSSNGSVRRMWQRIDYPRSRRTDRLWCGRAAQWSIGKSKRLGNISEKCSSNGRIYPVRKQLGRVGRDARD</sequence>
<gene>
    <name evidence="3" type="ORF">SHERM_22592</name>
</gene>
<keyword evidence="4" id="KW-1185">Reference proteome</keyword>
<dbReference type="FunFam" id="3.30.420.10:FF:000032">
    <property type="entry name" value="Retrovirus-related Pol polyprotein from transposon 297-like Protein"/>
    <property type="match status" value="1"/>
</dbReference>
<dbReference type="PROSITE" id="PS50994">
    <property type="entry name" value="INTEGRASE"/>
    <property type="match status" value="1"/>
</dbReference>
<proteinExistence type="predicted"/>
<dbReference type="InterPro" id="IPR001584">
    <property type="entry name" value="Integrase_cat-core"/>
</dbReference>
<evidence type="ECO:0000259" key="2">
    <source>
        <dbReference type="PROSITE" id="PS50994"/>
    </source>
</evidence>